<evidence type="ECO:0000256" key="1">
    <source>
        <dbReference type="SAM" id="MobiDB-lite"/>
    </source>
</evidence>
<name>A0AAJ7T6S9_PETMA</name>
<sequence>MAPKRYVSSGANVTSSSCLATTSDLSMKMQRKSMRFPHSPVLIGNFTEELCQLGSFSSAIANTTCQSGDQIPMENAKPQAKQPRRRSTLSQAFLNSKKRSIKSEFTGNSSIETRDEEIIKVVGLQAKGLWDTQFRGMISPKVVVNMPLENPRRRLSNVKRIEALPFVPLENVEEAAPNCDSNLLLCREFNAKPLPDIDEALRLISGRTEQVGNCLISPALVDLIPSPPVVPSQPVHLDPTQRTPRVLRSRPAIASRTGAVPLARPQSPPRPPRPAQQRVAQNTVAKSNPDKATIKSNSSRQLQMTRNPSTPPQNNSGAKMQQERPTSEEDRRLQLKGWLLAQRKSYRRPPMSKEAPITRVSARKMAG</sequence>
<gene>
    <name evidence="3" type="primary">LOC116943511</name>
</gene>
<dbReference type="PROSITE" id="PS51257">
    <property type="entry name" value="PROKAR_LIPOPROTEIN"/>
    <property type="match status" value="1"/>
</dbReference>
<feature type="region of interest" description="Disordered" evidence="1">
    <location>
        <begin position="68"/>
        <end position="87"/>
    </location>
</feature>
<dbReference type="RefSeq" id="XP_032812290.1">
    <property type="nucleotide sequence ID" value="XM_032956399.1"/>
</dbReference>
<keyword evidence="2" id="KW-1185">Reference proteome</keyword>
<proteinExistence type="predicted"/>
<reference evidence="3" key="1">
    <citation type="submission" date="2025-08" db="UniProtKB">
        <authorList>
            <consortium name="RefSeq"/>
        </authorList>
    </citation>
    <scope>IDENTIFICATION</scope>
    <source>
        <tissue evidence="3">Sperm</tissue>
    </source>
</reference>
<dbReference type="KEGG" id="pmrn:116943511"/>
<organism evidence="2 3">
    <name type="scientific">Petromyzon marinus</name>
    <name type="common">Sea lamprey</name>
    <dbReference type="NCBI Taxonomy" id="7757"/>
    <lineage>
        <taxon>Eukaryota</taxon>
        <taxon>Metazoa</taxon>
        <taxon>Chordata</taxon>
        <taxon>Craniata</taxon>
        <taxon>Vertebrata</taxon>
        <taxon>Cyclostomata</taxon>
        <taxon>Hyperoartia</taxon>
        <taxon>Petromyzontiformes</taxon>
        <taxon>Petromyzontidae</taxon>
        <taxon>Petromyzon</taxon>
    </lineage>
</organism>
<accession>A0AAJ7T6S9</accession>
<feature type="region of interest" description="Disordered" evidence="1">
    <location>
        <begin position="231"/>
        <end position="367"/>
    </location>
</feature>
<feature type="compositionally biased region" description="Polar residues" evidence="1">
    <location>
        <begin position="294"/>
        <end position="319"/>
    </location>
</feature>
<evidence type="ECO:0000313" key="2">
    <source>
        <dbReference type="Proteomes" id="UP001318040"/>
    </source>
</evidence>
<protein>
    <submittedName>
        <fullName evidence="3">Uncharacterized protein LOC116943511 isoform X1</fullName>
    </submittedName>
</protein>
<feature type="compositionally biased region" description="Basic and acidic residues" evidence="1">
    <location>
        <begin position="321"/>
        <end position="333"/>
    </location>
</feature>
<evidence type="ECO:0000313" key="3">
    <source>
        <dbReference type="RefSeq" id="XP_032812290.1"/>
    </source>
</evidence>
<dbReference type="AlphaFoldDB" id="A0AAJ7T6S9"/>
<dbReference type="Proteomes" id="UP001318040">
    <property type="component" value="Chromosome 18"/>
</dbReference>